<comment type="caution">
    <text evidence="2">The sequence shown here is derived from an EMBL/GenBank/DDBJ whole genome shotgun (WGS) entry which is preliminary data.</text>
</comment>
<organism evidence="2 3">
    <name type="scientific">Porcisia hertigi</name>
    <dbReference type="NCBI Taxonomy" id="2761500"/>
    <lineage>
        <taxon>Eukaryota</taxon>
        <taxon>Discoba</taxon>
        <taxon>Euglenozoa</taxon>
        <taxon>Kinetoplastea</taxon>
        <taxon>Metakinetoplastina</taxon>
        <taxon>Trypanosomatida</taxon>
        <taxon>Trypanosomatidae</taxon>
        <taxon>Leishmaniinae</taxon>
        <taxon>Porcisia</taxon>
    </lineage>
</organism>
<gene>
    <name evidence="2" type="ORF">JKF63_02060</name>
</gene>
<dbReference type="OrthoDB" id="273511at2759"/>
<dbReference type="RefSeq" id="XP_067754260.1">
    <property type="nucleotide sequence ID" value="XM_067898103.1"/>
</dbReference>
<sequence length="1065" mass="118357">MDAAALFHERRADVAAFSALVFRPPTEVICKPRNPSAPVSLAQPETVNRQDASAFLLTRGATGTPSYRRPASANVPVSRVLQEVKARAAKELQIAHRARKTTQGNAYNLSGDPPYLPPAGSRSGASLQAMGFSTQEIRDRTYLWMSETGLKLTSADDISRRAINESTTLTTHQQAKLRRLRIKRTHQRLLSEAQWALWLRRRRRLWYRRRPVARRRHFTRQLALQYGRPVGICQCCRRKKHTPRTSTSARKTHSIPIKAMHQMVTQWLPSHSRLVKRFHYRVVSLAVQPAVTHVSLAPGAGSTPLRRGGGVPLCSATPCESRRAKHLRLCASPVALIAIPCEPARKDHRFLQRWATALAVHQRRQLFCSPTIRNGQSDHLHRSPSASVSTPTMLADLSHQCVYELIPRREWPVARTVSTAPNSPGDPTSVASSVIAAFLEALGLRPNVEDVRTVPSGVAFRLSPMVRHTRTRRTPAIVVHGHMWGAGAAFLGDAALETADLRCVSLSTLSRHTRVVPVVLVASLGSSASDAPVDVFLFSPCPVHFTRRATGEFQIRLVSLWNPCSLISTYASVFEYWRYNSCVHSSEAEAEMLSTVKRAFQRCARVYRRLQLRPPRSSGSLRVRGRKLSKTLSQKGAPGGSAETARAITAVPRVRHRDPSLTRRLTRLSLIAYPSLPSPFLLDSHSRRSEEGSSAPYAWCLALLYRSSSRRRRASCTEMSNSPAAKAPSQVAPPVVPIPSVRRTRLLSRQARRAFFQLARRFFGFLVMAPPPNAAACGGASTRGQCRVLGFQDRVTLLHLIGRPAYPLDYGLSRPSEASRQRQRQRSRPTPNKTRVSKQGARRGRTPTDEICATTAPTSAPLPSSLHVLEYYGNLTNAACRVFVRAADTDRKLPTLHSSVGTILLRCHWRKRREDSVSRTPCVVRIGVVSSSAFFAQRFGCKVAPVWCCFPPTTGAAHGSSASNTLGSIDENALAAPATHWTAVSLASDTTFHRGLAYLLAPPEVADDLLRRSTLLQRDEPSRKRIHSRRQRAFDLEERRAVRELHTLLYDPLSCSPVHLIQWYA</sequence>
<evidence type="ECO:0000313" key="2">
    <source>
        <dbReference type="EMBL" id="KAG5495008.1"/>
    </source>
</evidence>
<dbReference type="KEGG" id="phet:94288180"/>
<dbReference type="GeneID" id="94288180"/>
<proteinExistence type="predicted"/>
<protein>
    <submittedName>
        <fullName evidence="2">Uncharacterized protein</fullName>
    </submittedName>
</protein>
<dbReference type="AlphaFoldDB" id="A0A836LCB6"/>
<keyword evidence="3" id="KW-1185">Reference proteome</keyword>
<evidence type="ECO:0000313" key="3">
    <source>
        <dbReference type="Proteomes" id="UP000674318"/>
    </source>
</evidence>
<feature type="region of interest" description="Disordered" evidence="1">
    <location>
        <begin position="616"/>
        <end position="644"/>
    </location>
</feature>
<accession>A0A836LCB6</accession>
<reference evidence="2 3" key="1">
    <citation type="submission" date="2021-02" db="EMBL/GenBank/DDBJ databases">
        <title>Porcisia hertigi Genome sequencing and assembly.</title>
        <authorList>
            <person name="Almutairi H."/>
            <person name="Gatherer D."/>
        </authorList>
    </citation>
    <scope>NUCLEOTIDE SEQUENCE [LARGE SCALE GENOMIC DNA]</scope>
    <source>
        <strain evidence="2 3">C119</strain>
    </source>
</reference>
<dbReference type="EMBL" id="JAFJZO010000033">
    <property type="protein sequence ID" value="KAG5495008.1"/>
    <property type="molecule type" value="Genomic_DNA"/>
</dbReference>
<feature type="region of interest" description="Disordered" evidence="1">
    <location>
        <begin position="811"/>
        <end position="856"/>
    </location>
</feature>
<dbReference type="Proteomes" id="UP000674318">
    <property type="component" value="Unassembled WGS sequence"/>
</dbReference>
<name>A0A836LCB6_9TRYP</name>
<evidence type="ECO:0000256" key="1">
    <source>
        <dbReference type="SAM" id="MobiDB-lite"/>
    </source>
</evidence>